<dbReference type="EMBL" id="CAAALY010124242">
    <property type="protein sequence ID" value="VEL31584.1"/>
    <property type="molecule type" value="Genomic_DNA"/>
</dbReference>
<evidence type="ECO:0000313" key="3">
    <source>
        <dbReference type="Proteomes" id="UP000784294"/>
    </source>
</evidence>
<sequence length="84" mass="8041">MAAINAASNAARRTSVTSNPGSDFFVCTPSIASSEPTSSPPGLYSFGSSFAHSFVGAAAHSVSGISGSVSSGSNPSAAIASSVG</sequence>
<dbReference type="Proteomes" id="UP000784294">
    <property type="component" value="Unassembled WGS sequence"/>
</dbReference>
<feature type="region of interest" description="Disordered" evidence="1">
    <location>
        <begin position="1"/>
        <end position="22"/>
    </location>
</feature>
<evidence type="ECO:0000256" key="1">
    <source>
        <dbReference type="SAM" id="MobiDB-lite"/>
    </source>
</evidence>
<organism evidence="2 3">
    <name type="scientific">Protopolystoma xenopodis</name>
    <dbReference type="NCBI Taxonomy" id="117903"/>
    <lineage>
        <taxon>Eukaryota</taxon>
        <taxon>Metazoa</taxon>
        <taxon>Spiralia</taxon>
        <taxon>Lophotrochozoa</taxon>
        <taxon>Platyhelminthes</taxon>
        <taxon>Monogenea</taxon>
        <taxon>Polyopisthocotylea</taxon>
        <taxon>Polystomatidea</taxon>
        <taxon>Polystomatidae</taxon>
        <taxon>Protopolystoma</taxon>
    </lineage>
</organism>
<feature type="compositionally biased region" description="Polar residues" evidence="1">
    <location>
        <begin position="12"/>
        <end position="21"/>
    </location>
</feature>
<feature type="non-terminal residue" evidence="2">
    <location>
        <position position="84"/>
    </location>
</feature>
<evidence type="ECO:0000313" key="2">
    <source>
        <dbReference type="EMBL" id="VEL31584.1"/>
    </source>
</evidence>
<name>A0A3S5C2T2_9PLAT</name>
<reference evidence="2" key="1">
    <citation type="submission" date="2018-11" db="EMBL/GenBank/DDBJ databases">
        <authorList>
            <consortium name="Pathogen Informatics"/>
        </authorList>
    </citation>
    <scope>NUCLEOTIDE SEQUENCE</scope>
</reference>
<accession>A0A3S5C2T2</accession>
<feature type="compositionally biased region" description="Low complexity" evidence="1">
    <location>
        <begin position="64"/>
        <end position="78"/>
    </location>
</feature>
<feature type="region of interest" description="Disordered" evidence="1">
    <location>
        <begin position="64"/>
        <end position="84"/>
    </location>
</feature>
<protein>
    <submittedName>
        <fullName evidence="2">Uncharacterized protein</fullName>
    </submittedName>
</protein>
<feature type="compositionally biased region" description="Low complexity" evidence="1">
    <location>
        <begin position="1"/>
        <end position="11"/>
    </location>
</feature>
<keyword evidence="3" id="KW-1185">Reference proteome</keyword>
<proteinExistence type="predicted"/>
<dbReference type="AlphaFoldDB" id="A0A3S5C2T2"/>
<gene>
    <name evidence="2" type="ORF">PXEA_LOCUS25024</name>
</gene>
<comment type="caution">
    <text evidence="2">The sequence shown here is derived from an EMBL/GenBank/DDBJ whole genome shotgun (WGS) entry which is preliminary data.</text>
</comment>